<feature type="compositionally biased region" description="Basic residues" evidence="1">
    <location>
        <begin position="512"/>
        <end position="529"/>
    </location>
</feature>
<gene>
    <name evidence="3" type="ORF">PGLA1383_LOCUS29917</name>
</gene>
<feature type="region of interest" description="Disordered" evidence="1">
    <location>
        <begin position="150"/>
        <end position="184"/>
    </location>
</feature>
<feature type="region of interest" description="Disordered" evidence="1">
    <location>
        <begin position="505"/>
        <end position="548"/>
    </location>
</feature>
<reference evidence="3" key="1">
    <citation type="submission" date="2021-02" db="EMBL/GenBank/DDBJ databases">
        <authorList>
            <person name="Dougan E. K."/>
            <person name="Rhodes N."/>
            <person name="Thang M."/>
            <person name="Chan C."/>
        </authorList>
    </citation>
    <scope>NUCLEOTIDE SEQUENCE</scope>
</reference>
<evidence type="ECO:0000313" key="3">
    <source>
        <dbReference type="EMBL" id="CAE8612118.1"/>
    </source>
</evidence>
<feature type="signal peptide" evidence="2">
    <location>
        <begin position="1"/>
        <end position="21"/>
    </location>
</feature>
<feature type="compositionally biased region" description="Low complexity" evidence="1">
    <location>
        <begin position="168"/>
        <end position="184"/>
    </location>
</feature>
<feature type="compositionally biased region" description="Low complexity" evidence="1">
    <location>
        <begin position="100"/>
        <end position="117"/>
    </location>
</feature>
<feature type="region of interest" description="Disordered" evidence="1">
    <location>
        <begin position="340"/>
        <end position="379"/>
    </location>
</feature>
<evidence type="ECO:0000313" key="4">
    <source>
        <dbReference type="Proteomes" id="UP000654075"/>
    </source>
</evidence>
<name>A0A813FNC6_POLGL</name>
<keyword evidence="4" id="KW-1185">Reference proteome</keyword>
<dbReference type="AlphaFoldDB" id="A0A813FNC6"/>
<keyword evidence="2" id="KW-0732">Signal</keyword>
<organism evidence="3 4">
    <name type="scientific">Polarella glacialis</name>
    <name type="common">Dinoflagellate</name>
    <dbReference type="NCBI Taxonomy" id="89957"/>
    <lineage>
        <taxon>Eukaryota</taxon>
        <taxon>Sar</taxon>
        <taxon>Alveolata</taxon>
        <taxon>Dinophyceae</taxon>
        <taxon>Suessiales</taxon>
        <taxon>Suessiaceae</taxon>
        <taxon>Polarella</taxon>
    </lineage>
</organism>
<feature type="compositionally biased region" description="Basic residues" evidence="1">
    <location>
        <begin position="537"/>
        <end position="548"/>
    </location>
</feature>
<protein>
    <submittedName>
        <fullName evidence="3">Uncharacterized protein</fullName>
    </submittedName>
</protein>
<proteinExistence type="predicted"/>
<comment type="caution">
    <text evidence="3">The sequence shown here is derived from an EMBL/GenBank/DDBJ whole genome shotgun (WGS) entry which is preliminary data.</text>
</comment>
<feature type="chain" id="PRO_5032946329" evidence="2">
    <location>
        <begin position="22"/>
        <end position="548"/>
    </location>
</feature>
<feature type="region of interest" description="Disordered" evidence="1">
    <location>
        <begin position="100"/>
        <end position="120"/>
    </location>
</feature>
<feature type="region of interest" description="Disordered" evidence="1">
    <location>
        <begin position="217"/>
        <end position="243"/>
    </location>
</feature>
<feature type="compositionally biased region" description="Gly residues" evidence="1">
    <location>
        <begin position="361"/>
        <end position="379"/>
    </location>
</feature>
<dbReference type="EMBL" id="CAJNNV010025083">
    <property type="protein sequence ID" value="CAE8612118.1"/>
    <property type="molecule type" value="Genomic_DNA"/>
</dbReference>
<feature type="compositionally biased region" description="Basic and acidic residues" evidence="1">
    <location>
        <begin position="349"/>
        <end position="359"/>
    </location>
</feature>
<accession>A0A813FNC6</accession>
<dbReference type="Proteomes" id="UP000654075">
    <property type="component" value="Unassembled WGS sequence"/>
</dbReference>
<evidence type="ECO:0000256" key="1">
    <source>
        <dbReference type="SAM" id="MobiDB-lite"/>
    </source>
</evidence>
<evidence type="ECO:0000256" key="2">
    <source>
        <dbReference type="SAM" id="SignalP"/>
    </source>
</evidence>
<sequence length="548" mass="58142">MAAVKLIKFMAVAILASSSAAEPTNRTCAGQDQDEMVALQDLIKKHGDLRTGTGGWLPSRIRHVEEIYRAIREARFQSSGHLPNLPHLVKWGKVESGATEASRASRSSGASGASGSTGASGAGGAIWELGQVGQVGQVVKVDKRGKWSKWGKGGTWGKWGKLGRHKGQAGQAGQVEQEAQVGQAGNLGKSVKWGKWGKLWVKWGNWVEWGPHNLPAPLGRAGGEEETVREENTGDTGATTNFEPVGAGSLGGLGWETSSPGGGSGEQVIVAQKVLRSVGREAVLALLVVVCKPVRCFRFFVCVLAEELKALEAELVVVVEEHVVGPAAVPDGASMLSMSGGGKAAEVGETTKGDGKARGESAGGGRKGGGARGGKNGRGGTKGCPAVLAPELHQGAREGFVGCGRSAIGACGVAPTLPTPIRPCEVVFAFGGVKLNVCMYVVRFMRKHSMVECMNGASLYYAPDSHPRARSTRPGSCLARASSGWTLTTGTCRRPSECLCRKPKTRGDWRSRTRPRPLRWQKPCNRPKKQKGERLRTQRRPRPMRRLD</sequence>